<dbReference type="PANTHER" id="PTHR15394:SF3">
    <property type="entry name" value="SERINE HYDROLASE RBBP9"/>
    <property type="match status" value="1"/>
</dbReference>
<dbReference type="GO" id="GO:0016787">
    <property type="term" value="F:hydrolase activity"/>
    <property type="evidence" value="ECO:0007669"/>
    <property type="project" value="UniProtKB-KW"/>
</dbReference>
<reference evidence="1 2" key="1">
    <citation type="submission" date="2020-08" db="EMBL/GenBank/DDBJ databases">
        <title>A Genomic Blueprint of the Chicken Gut Microbiome.</title>
        <authorList>
            <person name="Gilroy R."/>
            <person name="Ravi A."/>
            <person name="Getino M."/>
            <person name="Pursley I."/>
            <person name="Horton D.L."/>
            <person name="Alikhan N.-F."/>
            <person name="Baker D."/>
            <person name="Gharbi K."/>
            <person name="Hall N."/>
            <person name="Watson M."/>
            <person name="Adriaenssens E.M."/>
            <person name="Foster-Nyarko E."/>
            <person name="Jarju S."/>
            <person name="Secka A."/>
            <person name="Antonio M."/>
            <person name="Oren A."/>
            <person name="Chaudhuri R."/>
            <person name="La Ragione R.M."/>
            <person name="Hildebrand F."/>
            <person name="Pallen M.J."/>
        </authorList>
    </citation>
    <scope>NUCLEOTIDE SEQUENCE [LARGE SCALE GENOMIC DNA]</scope>
    <source>
        <strain evidence="1 2">Sa3CVN1</strain>
    </source>
</reference>
<dbReference type="Pfam" id="PF06821">
    <property type="entry name" value="Ser_hydrolase"/>
    <property type="match status" value="1"/>
</dbReference>
<dbReference type="Gene3D" id="3.40.50.1820">
    <property type="entry name" value="alpha/beta hydrolase"/>
    <property type="match status" value="1"/>
</dbReference>
<protein>
    <submittedName>
        <fullName evidence="1">Serine hydrolase family protein</fullName>
    </submittedName>
</protein>
<evidence type="ECO:0000313" key="1">
    <source>
        <dbReference type="EMBL" id="MBD7912239.1"/>
    </source>
</evidence>
<name>A0ABR8PVR1_9CLOT</name>
<dbReference type="PANTHER" id="PTHR15394">
    <property type="entry name" value="SERINE HYDROLASE RBBP9"/>
    <property type="match status" value="1"/>
</dbReference>
<keyword evidence="2" id="KW-1185">Reference proteome</keyword>
<dbReference type="SUPFAM" id="SSF53474">
    <property type="entry name" value="alpha/beta-Hydrolases"/>
    <property type="match status" value="1"/>
</dbReference>
<dbReference type="EMBL" id="JACSRA010000021">
    <property type="protein sequence ID" value="MBD7912239.1"/>
    <property type="molecule type" value="Genomic_DNA"/>
</dbReference>
<dbReference type="Proteomes" id="UP000627781">
    <property type="component" value="Unassembled WGS sequence"/>
</dbReference>
<keyword evidence="1" id="KW-0378">Hydrolase</keyword>
<sequence length="190" mass="21753">MKDTNIYVIHGYTSSNQAEWFPWLKEQFKNSPVKIYIPNMPDSSNPHLEPWLEHLRKNVLDIDENTIFIGHSLGCIMALRYILERNIKIKGAILVSGFINENPMDEQTEGLQEFVDGPLDIERIKSLIQSRIVITAKDDDIVPTKATQKLAKELDANLMILSSGKHFIARDGYTDFPVLLNEIQKLISFI</sequence>
<gene>
    <name evidence="1" type="ORF">H9661_12815</name>
</gene>
<accession>A0ABR8PVR1</accession>
<dbReference type="InterPro" id="IPR010662">
    <property type="entry name" value="RBBP9/YdeN"/>
</dbReference>
<proteinExistence type="predicted"/>
<evidence type="ECO:0000313" key="2">
    <source>
        <dbReference type="Proteomes" id="UP000627781"/>
    </source>
</evidence>
<dbReference type="InterPro" id="IPR029058">
    <property type="entry name" value="AB_hydrolase_fold"/>
</dbReference>
<organism evidence="1 2">
    <name type="scientific">Clostridium cibarium</name>
    <dbReference type="NCBI Taxonomy" id="2762247"/>
    <lineage>
        <taxon>Bacteria</taxon>
        <taxon>Bacillati</taxon>
        <taxon>Bacillota</taxon>
        <taxon>Clostridia</taxon>
        <taxon>Eubacteriales</taxon>
        <taxon>Clostridiaceae</taxon>
        <taxon>Clostridium</taxon>
    </lineage>
</organism>
<dbReference type="RefSeq" id="WP_191769170.1">
    <property type="nucleotide sequence ID" value="NZ_JACSRA010000021.1"/>
</dbReference>
<comment type="caution">
    <text evidence="1">The sequence shown here is derived from an EMBL/GenBank/DDBJ whole genome shotgun (WGS) entry which is preliminary data.</text>
</comment>